<dbReference type="InterPro" id="IPR056608">
    <property type="entry name" value="Elapor1/2_GBD"/>
</dbReference>
<dbReference type="SUPFAM" id="SSF57184">
    <property type="entry name" value="Growth factor receptor domain"/>
    <property type="match status" value="2"/>
</dbReference>
<feature type="signal peptide" evidence="11">
    <location>
        <begin position="1"/>
        <end position="26"/>
    </location>
</feature>
<gene>
    <name evidence="13" type="ORF">NEMVEDRAFT_v1g238581</name>
</gene>
<dbReference type="Pfam" id="PF23032">
    <property type="entry name" value="GBD_ELAPOR1-like_3rd"/>
    <property type="match status" value="1"/>
</dbReference>
<feature type="chain" id="PRO_5002714452" description="MRH domain-containing protein" evidence="11">
    <location>
        <begin position="27"/>
        <end position="995"/>
    </location>
</feature>
<comment type="subcellular location">
    <subcellularLocation>
        <location evidence="1">Cell membrane</location>
        <topology evidence="1">Single-pass type I membrane protein</topology>
    </subcellularLocation>
</comment>
<keyword evidence="9" id="KW-0325">Glycoprotein</keyword>
<dbReference type="EMBL" id="DS469512">
    <property type="protein sequence ID" value="EDO48834.1"/>
    <property type="molecule type" value="Genomic_DNA"/>
</dbReference>
<evidence type="ECO:0000256" key="10">
    <source>
        <dbReference type="SAM" id="Phobius"/>
    </source>
</evidence>
<keyword evidence="8" id="KW-1015">Disulfide bond</keyword>
<keyword evidence="5 11" id="KW-0732">Signal</keyword>
<dbReference type="AlphaFoldDB" id="A7RIP3"/>
<evidence type="ECO:0000313" key="13">
    <source>
        <dbReference type="EMBL" id="EDO48834.1"/>
    </source>
</evidence>
<dbReference type="InterPro" id="IPR044865">
    <property type="entry name" value="MRH_dom"/>
</dbReference>
<keyword evidence="14" id="KW-1185">Reference proteome</keyword>
<reference evidence="13 14" key="1">
    <citation type="journal article" date="2007" name="Science">
        <title>Sea anemone genome reveals ancestral eumetazoan gene repertoire and genomic organization.</title>
        <authorList>
            <person name="Putnam N.H."/>
            <person name="Srivastava M."/>
            <person name="Hellsten U."/>
            <person name="Dirks B."/>
            <person name="Chapman J."/>
            <person name="Salamov A."/>
            <person name="Terry A."/>
            <person name="Shapiro H."/>
            <person name="Lindquist E."/>
            <person name="Kapitonov V.V."/>
            <person name="Jurka J."/>
            <person name="Genikhovich G."/>
            <person name="Grigoriev I.V."/>
            <person name="Lucas S.M."/>
            <person name="Steele R.E."/>
            <person name="Finnerty J.R."/>
            <person name="Technau U."/>
            <person name="Martindale M.Q."/>
            <person name="Rokhsar D.S."/>
        </authorList>
    </citation>
    <scope>NUCLEOTIDE SEQUENCE [LARGE SCALE GENOMIC DNA]</scope>
    <source>
        <strain evidence="14">CH2 X CH6</strain>
    </source>
</reference>
<evidence type="ECO:0000256" key="7">
    <source>
        <dbReference type="ARBA" id="ARBA00023136"/>
    </source>
</evidence>
<dbReference type="Gene3D" id="2.10.50.10">
    <property type="entry name" value="Tumor Necrosis Factor Receptor, subunit A, domain 2"/>
    <property type="match status" value="1"/>
</dbReference>
<dbReference type="SMART" id="SM01411">
    <property type="entry name" value="Ephrin_rec_like"/>
    <property type="match status" value="4"/>
</dbReference>
<dbReference type="eggNOG" id="KOG1217">
    <property type="taxonomic scope" value="Eukaryota"/>
</dbReference>
<evidence type="ECO:0000256" key="9">
    <source>
        <dbReference type="ARBA" id="ARBA00023180"/>
    </source>
</evidence>
<dbReference type="InterPro" id="IPR009030">
    <property type="entry name" value="Growth_fac_rcpt_cys_sf"/>
</dbReference>
<dbReference type="InterPro" id="IPR009011">
    <property type="entry name" value="Man6P_isomerase_rcpt-bd_dom_sf"/>
</dbReference>
<dbReference type="InterPro" id="IPR056606">
    <property type="entry name" value="Elapor1/2_C"/>
</dbReference>
<dbReference type="Pfam" id="PF23089">
    <property type="entry name" value="ELAPOR1_C"/>
    <property type="match status" value="1"/>
</dbReference>
<dbReference type="InterPro" id="IPR011641">
    <property type="entry name" value="Tyr-kin_ephrin_A/B_rcpt-like"/>
</dbReference>
<evidence type="ECO:0000256" key="11">
    <source>
        <dbReference type="SAM" id="SignalP"/>
    </source>
</evidence>
<dbReference type="Pfam" id="PF07699">
    <property type="entry name" value="Ephrin_rec_like"/>
    <property type="match status" value="1"/>
</dbReference>
<dbReference type="InterPro" id="IPR056609">
    <property type="entry name" value="Elapor1-like_3rd"/>
</dbReference>
<protein>
    <recommendedName>
        <fullName evidence="12">MRH domain-containing protein</fullName>
    </recommendedName>
</protein>
<dbReference type="Proteomes" id="UP000001593">
    <property type="component" value="Unassembled WGS sequence"/>
</dbReference>
<dbReference type="HOGENOM" id="CLU_005066_0_0_1"/>
<evidence type="ECO:0000256" key="4">
    <source>
        <dbReference type="ARBA" id="ARBA00022692"/>
    </source>
</evidence>
<proteinExistence type="inferred from homology"/>
<feature type="domain" description="MRH" evidence="12">
    <location>
        <begin position="624"/>
        <end position="815"/>
    </location>
</feature>
<keyword evidence="6 10" id="KW-1133">Transmembrane helix</keyword>
<evidence type="ECO:0000256" key="1">
    <source>
        <dbReference type="ARBA" id="ARBA00004251"/>
    </source>
</evidence>
<accession>A7RIP3</accession>
<comment type="similarity">
    <text evidence="2">Belongs to the ELAPOR family.</text>
</comment>
<evidence type="ECO:0000256" key="2">
    <source>
        <dbReference type="ARBA" id="ARBA00007627"/>
    </source>
</evidence>
<dbReference type="InterPro" id="IPR039181">
    <property type="entry name" value="Elapor1/2"/>
</dbReference>
<dbReference type="PROSITE" id="PS51914">
    <property type="entry name" value="MRH"/>
    <property type="match status" value="1"/>
</dbReference>
<evidence type="ECO:0000256" key="6">
    <source>
        <dbReference type="ARBA" id="ARBA00022989"/>
    </source>
</evidence>
<dbReference type="Pfam" id="PF23087">
    <property type="entry name" value="MRH_ELAPOR1_9th"/>
    <property type="match status" value="1"/>
</dbReference>
<dbReference type="SUPFAM" id="SSF50911">
    <property type="entry name" value="Mannose 6-phosphate receptor domain"/>
    <property type="match status" value="1"/>
</dbReference>
<dbReference type="Pfam" id="PF23031">
    <property type="entry name" value="GBD_ELAPOR1"/>
    <property type="match status" value="1"/>
</dbReference>
<evidence type="ECO:0000313" key="14">
    <source>
        <dbReference type="Proteomes" id="UP000001593"/>
    </source>
</evidence>
<sequence length="995" mass="110758">MGFNIRGKRICFFVVFVAIFLSPTKGETCKPEQIRYDFTECDSSDGRYRVAVPKTPDSCEVAQKPTRQKECTFSCKEGTYLDISSEKLECKDCPTGHYSIGGGIRFTDWRKFPVGFDTHSSPVQYRGYGYDDEFSKEKGSNCSKLGWKPLGDSIGSSGDECTSQLNYAVTLRNDQCRVSSVNKGNIYPDNTNENEWRNLTIPLKAGRNLITWEVSAITYGSHEQRDPVYISEIEVQGVAYTSECQPCPAGTFNDKMAAAHCQMCPKNSFSSSGATKCNQCNEVTEFSSPGSSNCTQRKPCTEQDFYSTRSECDANHATKVTFQWIEPKICRDDLEGSVKLPASGGTQDCPPCNPGMTANGTDCIFCPENHYSDGIKGCKQCPVSTSPVYGYDFRWWRNLPPNMKASCFSLSERGCASRQGWQLYGEHITSGMNHADDVYLVLHLETKGFGAPTGKMGQYGLISIVFEMDCQGDCLFKFKQAVGYKSVQLIESWKGKHTKTRYDYIITSQERTTFTWTFQKISSDFMMTKTTHNYPNDRVKIYSINVTNTISGGATVCKDCPVTSKSSSGCVACPPGNYINTKLKQCVPCPENTYLNVTNPYGKGACIPCGPGLKSDKASTTCYSDCKFHSKRHGRQFDFSDLQGQVSVSGAPAFTSRGSRYFHVFHISLCGHPYKGAVCHSNISINSGRHEDFNLTSNVCRFTIIPNNKGQALAVQPLKLGEELQAITEDLEDVRPSAFEDEGLISNKTAHFCYKYHSSRATSACPQGRTIIVTLKCDPNAKDKGLLQMPARCPDGTCDGCKFEFLWKTQKACPVCQVADYQKVTSACESGKKRTTYMWKEPRICTDGVDLPEEKVEECSILDQTVGSAMKDFKIGIGVAALLTVLLVCSVCFLYCKNRRLNYKYHRLVQNASGSGADLPTVERCGMDEDEEDEDEETHFHRGAKERGKKILKSIRNLTSGGKKERAFDDEEDDEFFESVQLEAVKEQASDKLMM</sequence>
<organism evidence="13 14">
    <name type="scientific">Nematostella vectensis</name>
    <name type="common">Starlet sea anemone</name>
    <dbReference type="NCBI Taxonomy" id="45351"/>
    <lineage>
        <taxon>Eukaryota</taxon>
        <taxon>Metazoa</taxon>
        <taxon>Cnidaria</taxon>
        <taxon>Anthozoa</taxon>
        <taxon>Hexacorallia</taxon>
        <taxon>Actiniaria</taxon>
        <taxon>Edwardsiidae</taxon>
        <taxon>Nematostella</taxon>
    </lineage>
</organism>
<name>A7RIP3_NEMVE</name>
<dbReference type="GO" id="GO:0016020">
    <property type="term" value="C:membrane"/>
    <property type="evidence" value="ECO:0000318"/>
    <property type="project" value="GO_Central"/>
</dbReference>
<evidence type="ECO:0000256" key="3">
    <source>
        <dbReference type="ARBA" id="ARBA00022475"/>
    </source>
</evidence>
<dbReference type="InParanoid" id="A7RIP3"/>
<dbReference type="GO" id="GO:0005886">
    <property type="term" value="C:plasma membrane"/>
    <property type="evidence" value="ECO:0007669"/>
    <property type="project" value="UniProtKB-SubCell"/>
</dbReference>
<keyword evidence="3" id="KW-1003">Cell membrane</keyword>
<evidence type="ECO:0000259" key="12">
    <source>
        <dbReference type="PROSITE" id="PS51914"/>
    </source>
</evidence>
<dbReference type="OMA" id="CEYISED"/>
<keyword evidence="4 10" id="KW-0812">Transmembrane</keyword>
<dbReference type="PANTHER" id="PTHR22727">
    <property type="entry name" value="PROTEIN CBG13728"/>
    <property type="match status" value="1"/>
</dbReference>
<dbReference type="Pfam" id="PF23091">
    <property type="entry name" value="TNFR_ELAPOR1_6th"/>
    <property type="match status" value="1"/>
</dbReference>
<evidence type="ECO:0000256" key="5">
    <source>
        <dbReference type="ARBA" id="ARBA00022729"/>
    </source>
</evidence>
<dbReference type="PhylomeDB" id="A7RIP3"/>
<evidence type="ECO:0000256" key="8">
    <source>
        <dbReference type="ARBA" id="ARBA00023157"/>
    </source>
</evidence>
<dbReference type="InterPro" id="IPR056607">
    <property type="entry name" value="Elapor1/2_MRH"/>
</dbReference>
<keyword evidence="7 10" id="KW-0472">Membrane</keyword>
<feature type="transmembrane region" description="Helical" evidence="10">
    <location>
        <begin position="875"/>
        <end position="896"/>
    </location>
</feature>
<dbReference type="InterPro" id="IPR056610">
    <property type="entry name" value="Elapor1/2_TNFR-like"/>
</dbReference>
<dbReference type="PANTHER" id="PTHR22727:SF15">
    <property type="entry name" value="MRH DOMAIN-CONTAINING PROTEIN"/>
    <property type="match status" value="1"/>
</dbReference>